<sequence>MNLIDNFFNTEQKPDKIDFLSESSPPNNGWTIIHIFNDSNVNKLIKKKKRKRKRKKNL</sequence>
<accession>X1CEN2</accession>
<evidence type="ECO:0000313" key="1">
    <source>
        <dbReference type="EMBL" id="GAH06102.1"/>
    </source>
</evidence>
<reference evidence="1" key="1">
    <citation type="journal article" date="2014" name="Front. Microbiol.">
        <title>High frequency of phylogenetically diverse reductive dehalogenase-homologous genes in deep subseafloor sedimentary metagenomes.</title>
        <authorList>
            <person name="Kawai M."/>
            <person name="Futagami T."/>
            <person name="Toyoda A."/>
            <person name="Takaki Y."/>
            <person name="Nishi S."/>
            <person name="Hori S."/>
            <person name="Arai W."/>
            <person name="Tsubouchi T."/>
            <person name="Morono Y."/>
            <person name="Uchiyama I."/>
            <person name="Ito T."/>
            <person name="Fujiyama A."/>
            <person name="Inagaki F."/>
            <person name="Takami H."/>
        </authorList>
    </citation>
    <scope>NUCLEOTIDE SEQUENCE</scope>
    <source>
        <strain evidence="1">Expedition CK06-06</strain>
    </source>
</reference>
<proteinExistence type="predicted"/>
<comment type="caution">
    <text evidence="1">The sequence shown here is derived from an EMBL/GenBank/DDBJ whole genome shotgun (WGS) entry which is preliminary data.</text>
</comment>
<dbReference type="EMBL" id="BART01035896">
    <property type="protein sequence ID" value="GAH06102.1"/>
    <property type="molecule type" value="Genomic_DNA"/>
</dbReference>
<organism evidence="1">
    <name type="scientific">marine sediment metagenome</name>
    <dbReference type="NCBI Taxonomy" id="412755"/>
    <lineage>
        <taxon>unclassified sequences</taxon>
        <taxon>metagenomes</taxon>
        <taxon>ecological metagenomes</taxon>
    </lineage>
</organism>
<dbReference type="AlphaFoldDB" id="X1CEN2"/>
<protein>
    <submittedName>
        <fullName evidence="1">Uncharacterized protein</fullName>
    </submittedName>
</protein>
<name>X1CEN2_9ZZZZ</name>
<gene>
    <name evidence="1" type="ORF">S01H4_60761</name>
</gene>